<dbReference type="Pfam" id="PF16021">
    <property type="entry name" value="PDCD7"/>
    <property type="match status" value="1"/>
</dbReference>
<dbReference type="AlphaFoldDB" id="A0AAE2D2H8"/>
<name>A0AAE2D2H8_SCHME</name>
<comment type="caution">
    <text evidence="3">The sequence shown here is derived from an EMBL/GenBank/DDBJ whole genome shotgun (WGS) entry which is preliminary data.</text>
</comment>
<keyword evidence="4" id="KW-1185">Reference proteome</keyword>
<dbReference type="InterPro" id="IPR031974">
    <property type="entry name" value="PDCD7"/>
</dbReference>
<dbReference type="Proteomes" id="UP001292079">
    <property type="component" value="Unassembled WGS sequence"/>
</dbReference>
<dbReference type="EMBL" id="JALJAT010000006">
    <property type="protein sequence ID" value="KAK4468729.1"/>
    <property type="molecule type" value="Genomic_DNA"/>
</dbReference>
<evidence type="ECO:0000313" key="3">
    <source>
        <dbReference type="EMBL" id="KAK4468729.1"/>
    </source>
</evidence>
<feature type="region of interest" description="Disordered" evidence="2">
    <location>
        <begin position="549"/>
        <end position="572"/>
    </location>
</feature>
<accession>A0AAE2D2H8</accession>
<evidence type="ECO:0000313" key="4">
    <source>
        <dbReference type="Proteomes" id="UP001292079"/>
    </source>
</evidence>
<feature type="coiled-coil region" evidence="1">
    <location>
        <begin position="417"/>
        <end position="444"/>
    </location>
</feature>
<reference evidence="3" key="1">
    <citation type="submission" date="2022-04" db="EMBL/GenBank/DDBJ databases">
        <authorList>
            <person name="Xu L."/>
            <person name="Lv Z."/>
        </authorList>
    </citation>
    <scope>NUCLEOTIDE SEQUENCE</scope>
    <source>
        <strain evidence="3">LV_2022a</strain>
    </source>
</reference>
<sequence length="601" mass="69785">MHITAMMISLGYRLKKEMANYNRPPPIKSLPLMPSPMPFLRSRSVLSSPNHCYSPWTIHHGPQVMPVYALRVSSIDDQMVQPALHYQSPLPSRPRLTSCWSIPRHPPPTHCPPPCVSSSNSHHYQLANYEIVKPISNFESVFTSWLSHYEPIFKERRRQFKEQNTIHLPHYRNMLLKWLELIRKIQSVGEGDSTDCEMPSSLLLQNELNAVQQYCTNPHIINLVKKKLHSIHKKRRYIQRMRDRRQTLLVESSSPATCSVVILPSTTGSILDRIKSDILLTTQQSDDHNQTRIDPDSKTKNDDDIKYELPIDHFVSDDDCKISSSKISAHNKKISRNQNLYKESLSNSSFTSNIITSQETNHTHYYYQMKTTLRKSIDECQTRLKLLDSLKPLRLARLTQAEQQGGLFPYQLDEKFNSDVNEMKDQLSDQIQKLELSYSKVKDVIRNISNHQSKNNYNNITQSEGTCCIHVPNLPKLLKMELFGNYSNTNSSNILRRWQRFYHQADYNFCDFIRIRYAWDKYLEVDAPTNENGLENLTSLELPKNWISPKINDNHENSNNDNHNGDVVTDNQHGEEIVSVDEKWRKYLKPIPTVAHPSPVL</sequence>
<keyword evidence="1" id="KW-0175">Coiled coil</keyword>
<feature type="region of interest" description="Disordered" evidence="2">
    <location>
        <begin position="282"/>
        <end position="302"/>
    </location>
</feature>
<protein>
    <recommendedName>
        <fullName evidence="5">Oligodendrocyte transcription factor 2</fullName>
    </recommendedName>
</protein>
<proteinExistence type="predicted"/>
<reference evidence="3" key="2">
    <citation type="journal article" date="2023" name="Infect Dis Poverty">
        <title>Chromosome-scale genome of the human blood fluke Schistosoma mekongi and its implications for public health.</title>
        <authorList>
            <person name="Zhou M."/>
            <person name="Xu L."/>
            <person name="Xu D."/>
            <person name="Chen W."/>
            <person name="Khan J."/>
            <person name="Hu Y."/>
            <person name="Huang H."/>
            <person name="Wei H."/>
            <person name="Zhang Y."/>
            <person name="Chusongsang P."/>
            <person name="Tanasarnprasert K."/>
            <person name="Hu X."/>
            <person name="Limpanont Y."/>
            <person name="Lv Z."/>
        </authorList>
    </citation>
    <scope>NUCLEOTIDE SEQUENCE</scope>
    <source>
        <strain evidence="3">LV_2022a</strain>
    </source>
</reference>
<evidence type="ECO:0000256" key="1">
    <source>
        <dbReference type="SAM" id="Coils"/>
    </source>
</evidence>
<gene>
    <name evidence="3" type="ORF">MN116_007906</name>
</gene>
<feature type="compositionally biased region" description="Basic and acidic residues" evidence="2">
    <location>
        <begin position="285"/>
        <end position="302"/>
    </location>
</feature>
<evidence type="ECO:0000256" key="2">
    <source>
        <dbReference type="SAM" id="MobiDB-lite"/>
    </source>
</evidence>
<evidence type="ECO:0008006" key="5">
    <source>
        <dbReference type="Google" id="ProtNLM"/>
    </source>
</evidence>
<organism evidence="3 4">
    <name type="scientific">Schistosoma mekongi</name>
    <name type="common">Parasitic worm</name>
    <dbReference type="NCBI Taxonomy" id="38744"/>
    <lineage>
        <taxon>Eukaryota</taxon>
        <taxon>Metazoa</taxon>
        <taxon>Spiralia</taxon>
        <taxon>Lophotrochozoa</taxon>
        <taxon>Platyhelminthes</taxon>
        <taxon>Trematoda</taxon>
        <taxon>Digenea</taxon>
        <taxon>Strigeidida</taxon>
        <taxon>Schistosomatoidea</taxon>
        <taxon>Schistosomatidae</taxon>
        <taxon>Schistosoma</taxon>
    </lineage>
</organism>